<dbReference type="InterPro" id="IPR059241">
    <property type="entry name" value="SfIV_phage_associated"/>
</dbReference>
<evidence type="ECO:0000313" key="2">
    <source>
        <dbReference type="Proteomes" id="UP000234667"/>
    </source>
</evidence>
<organism evidence="1 2">
    <name type="scientific">Klebsiella michiganensis</name>
    <dbReference type="NCBI Taxonomy" id="1134687"/>
    <lineage>
        <taxon>Bacteria</taxon>
        <taxon>Pseudomonadati</taxon>
        <taxon>Pseudomonadota</taxon>
        <taxon>Gammaproteobacteria</taxon>
        <taxon>Enterobacterales</taxon>
        <taxon>Enterobacteriaceae</taxon>
        <taxon>Klebsiella/Raoultella group</taxon>
        <taxon>Klebsiella</taxon>
    </lineage>
</organism>
<dbReference type="AlphaFoldDB" id="A0A2J5PNL7"/>
<comment type="caution">
    <text evidence="1">The sequence shown here is derived from an EMBL/GenBank/DDBJ whole genome shotgun (WGS) entry which is preliminary data.</text>
</comment>
<dbReference type="Proteomes" id="UP000234667">
    <property type="component" value="Unassembled WGS sequence"/>
</dbReference>
<name>A0A2J5PNL7_9ENTR</name>
<protein>
    <submittedName>
        <fullName evidence="1">Uncharacterized protein</fullName>
    </submittedName>
</protein>
<sequence>RRFDMSNYSRLWESIRIHVSNIRKIETGYFVNSNEDLKVSHRTAQLFILDVFLHQHREKYGAGLFPLRGKNTLHHAILLKYKWPLDYIRNLSLSDALLTLQDELTPENLPEAAQKFLSGVLERASQIAFDDLLDDEWNPELGELFLHEQ</sequence>
<gene>
    <name evidence="1" type="ORF">CWN49_18215</name>
</gene>
<proteinExistence type="predicted"/>
<reference evidence="1 2" key="1">
    <citation type="submission" date="2017-11" db="EMBL/GenBank/DDBJ databases">
        <authorList>
            <person name="Han C.G."/>
        </authorList>
    </citation>
    <scope>NUCLEOTIDE SEQUENCE [LARGE SCALE GENOMIC DNA]</scope>
    <source>
        <strain evidence="1 2">A10</strain>
    </source>
</reference>
<dbReference type="NCBIfam" id="NF033230">
    <property type="entry name" value="phage_region_01"/>
    <property type="match status" value="1"/>
</dbReference>
<reference evidence="1 2" key="2">
    <citation type="submission" date="2018-01" db="EMBL/GenBank/DDBJ databases">
        <title>Genomic study of Klebsiella pneumoniae.</title>
        <authorList>
            <person name="Yang Y."/>
            <person name="Bicalho R."/>
        </authorList>
    </citation>
    <scope>NUCLEOTIDE SEQUENCE [LARGE SCALE GENOMIC DNA]</scope>
    <source>
        <strain evidence="1 2">A10</strain>
    </source>
</reference>
<feature type="non-terminal residue" evidence="1">
    <location>
        <position position="1"/>
    </location>
</feature>
<accession>A0A2J5PNL7</accession>
<evidence type="ECO:0000313" key="1">
    <source>
        <dbReference type="EMBL" id="PLO67667.1"/>
    </source>
</evidence>
<dbReference type="EMBL" id="PIDR01000585">
    <property type="protein sequence ID" value="PLO67667.1"/>
    <property type="molecule type" value="Genomic_DNA"/>
</dbReference>